<evidence type="ECO:0000313" key="1">
    <source>
        <dbReference type="EMBL" id="GBP37442.1"/>
    </source>
</evidence>
<reference evidence="1 2" key="1">
    <citation type="journal article" date="2019" name="Commun. Biol.">
        <title>The bagworm genome reveals a unique fibroin gene that provides high tensile strength.</title>
        <authorList>
            <person name="Kono N."/>
            <person name="Nakamura H."/>
            <person name="Ohtoshi R."/>
            <person name="Tomita M."/>
            <person name="Numata K."/>
            <person name="Arakawa K."/>
        </authorList>
    </citation>
    <scope>NUCLEOTIDE SEQUENCE [LARGE SCALE GENOMIC DNA]</scope>
</reference>
<gene>
    <name evidence="1" type="ORF">EVAR_16347_1</name>
</gene>
<dbReference type="AlphaFoldDB" id="A0A4C1VGH5"/>
<dbReference type="EMBL" id="BGZK01000333">
    <property type="protein sequence ID" value="GBP37442.1"/>
    <property type="molecule type" value="Genomic_DNA"/>
</dbReference>
<accession>A0A4C1VGH5</accession>
<protein>
    <submittedName>
        <fullName evidence="1">Uncharacterized protein</fullName>
    </submittedName>
</protein>
<organism evidence="1 2">
    <name type="scientific">Eumeta variegata</name>
    <name type="common">Bagworm moth</name>
    <name type="synonym">Eumeta japonica</name>
    <dbReference type="NCBI Taxonomy" id="151549"/>
    <lineage>
        <taxon>Eukaryota</taxon>
        <taxon>Metazoa</taxon>
        <taxon>Ecdysozoa</taxon>
        <taxon>Arthropoda</taxon>
        <taxon>Hexapoda</taxon>
        <taxon>Insecta</taxon>
        <taxon>Pterygota</taxon>
        <taxon>Neoptera</taxon>
        <taxon>Endopterygota</taxon>
        <taxon>Lepidoptera</taxon>
        <taxon>Glossata</taxon>
        <taxon>Ditrysia</taxon>
        <taxon>Tineoidea</taxon>
        <taxon>Psychidae</taxon>
        <taxon>Oiketicinae</taxon>
        <taxon>Eumeta</taxon>
    </lineage>
</organism>
<proteinExistence type="predicted"/>
<evidence type="ECO:0000313" key="2">
    <source>
        <dbReference type="Proteomes" id="UP000299102"/>
    </source>
</evidence>
<name>A0A4C1VGH5_EUMVA</name>
<dbReference type="Proteomes" id="UP000299102">
    <property type="component" value="Unassembled WGS sequence"/>
</dbReference>
<comment type="caution">
    <text evidence="1">The sequence shown here is derived from an EMBL/GenBank/DDBJ whole genome shotgun (WGS) entry which is preliminary data.</text>
</comment>
<sequence length="102" mass="11098">MYSPVYHRCASSCMRGLDVPGIKWAEDRTQFLSQARGSDVTRALNGDVNTAHVSAAAPEQPARRARVGVTGSLLISWVGLGYLMEGKWGYRGESESPELSNI</sequence>
<keyword evidence="2" id="KW-1185">Reference proteome</keyword>